<dbReference type="GO" id="GO:0046636">
    <property type="term" value="P:negative regulation of alpha-beta T cell activation"/>
    <property type="evidence" value="ECO:0007669"/>
    <property type="project" value="TreeGrafter"/>
</dbReference>
<protein>
    <recommendedName>
        <fullName evidence="3">Ig-like domain-containing protein</fullName>
    </recommendedName>
</protein>
<organism evidence="4 5">
    <name type="scientific">Chiloscyllium punctatum</name>
    <name type="common">Brownbanded bambooshark</name>
    <name type="synonym">Hemiscyllium punctatum</name>
    <dbReference type="NCBI Taxonomy" id="137246"/>
    <lineage>
        <taxon>Eukaryota</taxon>
        <taxon>Metazoa</taxon>
        <taxon>Chordata</taxon>
        <taxon>Craniata</taxon>
        <taxon>Vertebrata</taxon>
        <taxon>Chondrichthyes</taxon>
        <taxon>Elasmobranchii</taxon>
        <taxon>Galeomorphii</taxon>
        <taxon>Galeoidea</taxon>
        <taxon>Orectolobiformes</taxon>
        <taxon>Hemiscylliidae</taxon>
        <taxon>Chiloscyllium</taxon>
    </lineage>
</organism>
<dbReference type="Proteomes" id="UP000287033">
    <property type="component" value="Unassembled WGS sequence"/>
</dbReference>
<dbReference type="InterPro" id="IPR013783">
    <property type="entry name" value="Ig-like_fold"/>
</dbReference>
<feature type="signal peptide" evidence="2">
    <location>
        <begin position="1"/>
        <end position="26"/>
    </location>
</feature>
<dbReference type="SUPFAM" id="SSF48726">
    <property type="entry name" value="Immunoglobulin"/>
    <property type="match status" value="1"/>
</dbReference>
<evidence type="ECO:0000313" key="4">
    <source>
        <dbReference type="EMBL" id="GCC18059.1"/>
    </source>
</evidence>
<dbReference type="Pfam" id="PF07686">
    <property type="entry name" value="V-set"/>
    <property type="match status" value="1"/>
</dbReference>
<dbReference type="InterPro" id="IPR007110">
    <property type="entry name" value="Ig-like_dom"/>
</dbReference>
<reference evidence="4 5" key="1">
    <citation type="journal article" date="2018" name="Nat. Ecol. Evol.">
        <title>Shark genomes provide insights into elasmobranch evolution and the origin of vertebrates.</title>
        <authorList>
            <person name="Hara Y"/>
            <person name="Yamaguchi K"/>
            <person name="Onimaru K"/>
            <person name="Kadota M"/>
            <person name="Koyanagi M"/>
            <person name="Keeley SD"/>
            <person name="Tatsumi K"/>
            <person name="Tanaka K"/>
            <person name="Motone F"/>
            <person name="Kageyama Y"/>
            <person name="Nozu R"/>
            <person name="Adachi N"/>
            <person name="Nishimura O"/>
            <person name="Nakagawa R"/>
            <person name="Tanegashima C"/>
            <person name="Kiyatake I"/>
            <person name="Matsumoto R"/>
            <person name="Murakumo K"/>
            <person name="Nishida K"/>
            <person name="Terakita A"/>
            <person name="Kuratani S"/>
            <person name="Sato K"/>
            <person name="Hyodo S Kuraku.S."/>
        </authorList>
    </citation>
    <scope>NUCLEOTIDE SEQUENCE [LARGE SCALE GENOMIC DNA]</scope>
</reference>
<dbReference type="EMBL" id="BEZZ01001373">
    <property type="protein sequence ID" value="GCC18059.1"/>
    <property type="molecule type" value="Genomic_DNA"/>
</dbReference>
<feature type="region of interest" description="Disordered" evidence="1">
    <location>
        <begin position="223"/>
        <end position="260"/>
    </location>
</feature>
<feature type="chain" id="PRO_5019163620" description="Ig-like domain-containing protein" evidence="2">
    <location>
        <begin position="27"/>
        <end position="260"/>
    </location>
</feature>
<dbReference type="PANTHER" id="PTHR44819">
    <property type="entry name" value="V-TYPE IMMUNOGLOBULIN DOMAIN-CONTAINING SUPPRESSOR OF T-CELL ACTIVATION"/>
    <property type="match status" value="1"/>
</dbReference>
<dbReference type="InterPro" id="IPR013106">
    <property type="entry name" value="Ig_V-set"/>
</dbReference>
<evidence type="ECO:0000256" key="1">
    <source>
        <dbReference type="SAM" id="MobiDB-lite"/>
    </source>
</evidence>
<dbReference type="SMART" id="SM00409">
    <property type="entry name" value="IG"/>
    <property type="match status" value="1"/>
</dbReference>
<dbReference type="PROSITE" id="PS50835">
    <property type="entry name" value="IG_LIKE"/>
    <property type="match status" value="1"/>
</dbReference>
<dbReference type="InterPro" id="IPR042473">
    <property type="entry name" value="VISTA"/>
</dbReference>
<evidence type="ECO:0000313" key="5">
    <source>
        <dbReference type="Proteomes" id="UP000287033"/>
    </source>
</evidence>
<dbReference type="OrthoDB" id="8910360at2759"/>
<keyword evidence="5" id="KW-1185">Reference proteome</keyword>
<dbReference type="GO" id="GO:0050776">
    <property type="term" value="P:regulation of immune response"/>
    <property type="evidence" value="ECO:0007669"/>
    <property type="project" value="InterPro"/>
</dbReference>
<evidence type="ECO:0000259" key="3">
    <source>
        <dbReference type="PROSITE" id="PS50835"/>
    </source>
</evidence>
<gene>
    <name evidence="4" type="ORF">chiPu_0017778</name>
</gene>
<dbReference type="AlphaFoldDB" id="A0A401RIV3"/>
<accession>A0A401RIV3</accession>
<dbReference type="InterPro" id="IPR036179">
    <property type="entry name" value="Ig-like_dom_sf"/>
</dbReference>
<feature type="compositionally biased region" description="Basic and acidic residues" evidence="1">
    <location>
        <begin position="223"/>
        <end position="233"/>
    </location>
</feature>
<proteinExistence type="predicted"/>
<comment type="caution">
    <text evidence="4">The sequence shown here is derived from an EMBL/GenBank/DDBJ whole genome shotgun (WGS) entry which is preliminary data.</text>
</comment>
<name>A0A401RIV3_CHIPU</name>
<dbReference type="GO" id="GO:0005886">
    <property type="term" value="C:plasma membrane"/>
    <property type="evidence" value="ECO:0007669"/>
    <property type="project" value="TreeGrafter"/>
</dbReference>
<dbReference type="OMA" id="WVILRNV"/>
<dbReference type="STRING" id="137246.A0A401RIV3"/>
<dbReference type="PANTHER" id="PTHR44819:SF1">
    <property type="entry name" value="V-TYPE IMMUNOGLOBULIN DOMAIN-CONTAINING SUPPRESSOR OF T-CELL ACTIVATION"/>
    <property type="match status" value="1"/>
</dbReference>
<evidence type="ECO:0000256" key="2">
    <source>
        <dbReference type="SAM" id="SignalP"/>
    </source>
</evidence>
<dbReference type="InterPro" id="IPR003599">
    <property type="entry name" value="Ig_sub"/>
</dbReference>
<feature type="domain" description="Ig-like" evidence="3">
    <location>
        <begin position="44"/>
        <end position="143"/>
    </location>
</feature>
<sequence>MDLQGAISSGLLVWTVILFVNTVTQAQATVLKVSSNHMVYTCPEGVNVTFKCSLSGHLKDRHDFLAKLWYYSRSKNALCKEKMHIRNTTVTWENHSPSKGHGVYMSSNHQGVFWVNLSNLVPDDEGIYCCVVHELHRSQPNIHHPKIELTVYGTMELQVTPGNGTHIANQKCTFRDHTEVSDTEGAHELVRMDSEAMGVENPVFEEIPAQSSEVKPRTLDIRRLPSDSDRHLLSEPNTPLSPETLPRFFPTLELVPDSPK</sequence>
<dbReference type="Gene3D" id="2.60.40.10">
    <property type="entry name" value="Immunoglobulins"/>
    <property type="match status" value="1"/>
</dbReference>
<keyword evidence="2" id="KW-0732">Signal</keyword>